<accession>A0A067RNW2</accession>
<dbReference type="GO" id="GO:0005615">
    <property type="term" value="C:extracellular space"/>
    <property type="evidence" value="ECO:0007669"/>
    <property type="project" value="TreeGrafter"/>
</dbReference>
<evidence type="ECO:0000259" key="11">
    <source>
        <dbReference type="PROSITE" id="PS50189"/>
    </source>
</evidence>
<evidence type="ECO:0000256" key="2">
    <source>
        <dbReference type="ARBA" id="ARBA00011027"/>
    </source>
</evidence>
<feature type="disulfide bond" evidence="9">
    <location>
        <begin position="147"/>
        <end position="198"/>
    </location>
</feature>
<keyword evidence="3" id="KW-0964">Secreted</keyword>
<feature type="domain" description="NTR" evidence="11">
    <location>
        <begin position="27"/>
        <end position="145"/>
    </location>
</feature>
<keyword evidence="4" id="KW-0483">Metalloprotease inhibitor</keyword>
<dbReference type="SUPFAM" id="SSF50242">
    <property type="entry name" value="TIMP-like"/>
    <property type="match status" value="1"/>
</dbReference>
<evidence type="ECO:0000256" key="10">
    <source>
        <dbReference type="SAM" id="SignalP"/>
    </source>
</evidence>
<dbReference type="MEROPS" id="I35.005"/>
<dbReference type="InterPro" id="IPR001820">
    <property type="entry name" value="TIMP"/>
</dbReference>
<dbReference type="Gene3D" id="2.40.50.120">
    <property type="match status" value="1"/>
</dbReference>
<feature type="binding site" evidence="8">
    <location>
        <position position="27"/>
    </location>
    <ligand>
        <name>Zn(2+)</name>
        <dbReference type="ChEBI" id="CHEBI:29105"/>
        <note>ligand shared with metalloproteinase partner</note>
    </ligand>
</feature>
<dbReference type="STRING" id="136037.A0A067RNW2"/>
<dbReference type="InterPro" id="IPR001134">
    <property type="entry name" value="Netrin_domain"/>
</dbReference>
<keyword evidence="5" id="KW-0646">Protease inhibitor</keyword>
<evidence type="ECO:0000256" key="1">
    <source>
        <dbReference type="ARBA" id="ARBA00004613"/>
    </source>
</evidence>
<dbReference type="InParanoid" id="A0A067RNW2"/>
<dbReference type="InterPro" id="IPR027465">
    <property type="entry name" value="TIMP_C"/>
</dbReference>
<dbReference type="FunCoup" id="A0A067RNW2">
    <property type="interactions" value="18"/>
</dbReference>
<evidence type="ECO:0000256" key="3">
    <source>
        <dbReference type="ARBA" id="ARBA00022525"/>
    </source>
</evidence>
<dbReference type="PROSITE" id="PS51257">
    <property type="entry name" value="PROKAR_LIPOPROTEIN"/>
    <property type="match status" value="1"/>
</dbReference>
<keyword evidence="7" id="KW-0481">Metalloenzyme inhibitor</keyword>
<dbReference type="GO" id="GO:0008191">
    <property type="term" value="F:metalloendopeptidase inhibitor activity"/>
    <property type="evidence" value="ECO:0007669"/>
    <property type="project" value="InterPro"/>
</dbReference>
<comment type="similarity">
    <text evidence="2">Belongs to the protease inhibitor I35 (TIMP) family.</text>
</comment>
<organism evidence="12 13">
    <name type="scientific">Zootermopsis nevadensis</name>
    <name type="common">Dampwood termite</name>
    <dbReference type="NCBI Taxonomy" id="136037"/>
    <lineage>
        <taxon>Eukaryota</taxon>
        <taxon>Metazoa</taxon>
        <taxon>Ecdysozoa</taxon>
        <taxon>Arthropoda</taxon>
        <taxon>Hexapoda</taxon>
        <taxon>Insecta</taxon>
        <taxon>Pterygota</taxon>
        <taxon>Neoptera</taxon>
        <taxon>Polyneoptera</taxon>
        <taxon>Dictyoptera</taxon>
        <taxon>Blattodea</taxon>
        <taxon>Blattoidea</taxon>
        <taxon>Termitoidae</taxon>
        <taxon>Termopsidae</taxon>
        <taxon>Zootermopsis</taxon>
    </lineage>
</organism>
<keyword evidence="10" id="KW-0732">Signal</keyword>
<keyword evidence="13" id="KW-1185">Reference proteome</keyword>
<feature type="disulfide bond" evidence="9">
    <location>
        <begin position="152"/>
        <end position="158"/>
    </location>
</feature>
<dbReference type="eggNOG" id="KOG4745">
    <property type="taxonomic scope" value="Eukaryota"/>
</dbReference>
<feature type="disulfide bond" evidence="9">
    <location>
        <begin position="168"/>
        <end position="190"/>
    </location>
</feature>
<dbReference type="InterPro" id="IPR008993">
    <property type="entry name" value="TIMP-like_OB-fold"/>
</dbReference>
<dbReference type="AlphaFoldDB" id="A0A067RNW2"/>
<dbReference type="PROSITE" id="PS50189">
    <property type="entry name" value="NTR"/>
    <property type="match status" value="1"/>
</dbReference>
<feature type="disulfide bond" evidence="9">
    <location>
        <begin position="27"/>
        <end position="94"/>
    </location>
</feature>
<gene>
    <name evidence="12" type="ORF">L798_01170</name>
</gene>
<sequence length="225" mass="25589">MVKRILIHTAFSVVLLVAASINMASSCSCMMSHPQTHACRADFVIVARVKKVFTHDGMSRVYKVKIKREFKMSEKASVVLKAGRLVTGGSSSTCGVQLEPEVTYLITGKVLAGQAHVNLCNYITNWNDLTVRQKKGFRLLYRQGCLCEIIDCPWWKQCPRDRLEADACLWESSVFSDASLPDCQSKHGICMKTPSGNCGWSTDKKYRECMKERRRMRDERRRNEP</sequence>
<evidence type="ECO:0000313" key="13">
    <source>
        <dbReference type="Proteomes" id="UP000027135"/>
    </source>
</evidence>
<dbReference type="OMA" id="GCRIKPC"/>
<dbReference type="Pfam" id="PF00965">
    <property type="entry name" value="TIMP"/>
    <property type="match status" value="1"/>
</dbReference>
<keyword evidence="8" id="KW-0862">Zinc</keyword>
<evidence type="ECO:0000313" key="12">
    <source>
        <dbReference type="EMBL" id="KDR22300.1"/>
    </source>
</evidence>
<dbReference type="GO" id="GO:0051045">
    <property type="term" value="P:negative regulation of membrane protein ectodomain proteolysis"/>
    <property type="evidence" value="ECO:0007669"/>
    <property type="project" value="TreeGrafter"/>
</dbReference>
<dbReference type="SMART" id="SM00206">
    <property type="entry name" value="NTR"/>
    <property type="match status" value="1"/>
</dbReference>
<dbReference type="GO" id="GO:0031012">
    <property type="term" value="C:extracellular matrix"/>
    <property type="evidence" value="ECO:0007669"/>
    <property type="project" value="TreeGrafter"/>
</dbReference>
<comment type="subcellular location">
    <subcellularLocation>
        <location evidence="1">Secreted</location>
    </subcellularLocation>
</comment>
<dbReference type="Proteomes" id="UP000027135">
    <property type="component" value="Unassembled WGS sequence"/>
</dbReference>
<evidence type="ECO:0000256" key="5">
    <source>
        <dbReference type="ARBA" id="ARBA00022690"/>
    </source>
</evidence>
<feature type="disulfide bond" evidence="9">
    <location>
        <begin position="39"/>
        <end position="145"/>
    </location>
</feature>
<dbReference type="EMBL" id="KK852511">
    <property type="protein sequence ID" value="KDR22300.1"/>
    <property type="molecule type" value="Genomic_DNA"/>
</dbReference>
<evidence type="ECO:0000256" key="7">
    <source>
        <dbReference type="ARBA" id="ARBA00023215"/>
    </source>
</evidence>
<name>A0A067RNW2_ZOONE</name>
<keyword evidence="8" id="KW-0479">Metal-binding</keyword>
<evidence type="ECO:0000256" key="4">
    <source>
        <dbReference type="ARBA" id="ARBA00022608"/>
    </source>
</evidence>
<reference evidence="12 13" key="1">
    <citation type="journal article" date="2014" name="Nat. Commun.">
        <title>Molecular traces of alternative social organization in a termite genome.</title>
        <authorList>
            <person name="Terrapon N."/>
            <person name="Li C."/>
            <person name="Robertson H.M."/>
            <person name="Ji L."/>
            <person name="Meng X."/>
            <person name="Booth W."/>
            <person name="Chen Z."/>
            <person name="Childers C.P."/>
            <person name="Glastad K.M."/>
            <person name="Gokhale K."/>
            <person name="Gowin J."/>
            <person name="Gronenberg W."/>
            <person name="Hermansen R.A."/>
            <person name="Hu H."/>
            <person name="Hunt B.G."/>
            <person name="Huylmans A.K."/>
            <person name="Khalil S.M."/>
            <person name="Mitchell R.D."/>
            <person name="Munoz-Torres M.C."/>
            <person name="Mustard J.A."/>
            <person name="Pan H."/>
            <person name="Reese J.T."/>
            <person name="Scharf M.E."/>
            <person name="Sun F."/>
            <person name="Vogel H."/>
            <person name="Xiao J."/>
            <person name="Yang W."/>
            <person name="Yang Z."/>
            <person name="Yang Z."/>
            <person name="Zhou J."/>
            <person name="Zhu J."/>
            <person name="Brent C.S."/>
            <person name="Elsik C.G."/>
            <person name="Goodisman M.A."/>
            <person name="Liberles D.A."/>
            <person name="Roe R.M."/>
            <person name="Vargo E.L."/>
            <person name="Vilcinskas A."/>
            <person name="Wang J."/>
            <person name="Bornberg-Bauer E."/>
            <person name="Korb J."/>
            <person name="Zhang G."/>
            <person name="Liebig J."/>
        </authorList>
    </citation>
    <scope>NUCLEOTIDE SEQUENCE [LARGE SCALE GENOMIC DNA]</scope>
    <source>
        <tissue evidence="12">Whole organism</tissue>
    </source>
</reference>
<proteinExistence type="inferred from homology"/>
<evidence type="ECO:0000256" key="6">
    <source>
        <dbReference type="ARBA" id="ARBA00023157"/>
    </source>
</evidence>
<feature type="signal peptide" evidence="10">
    <location>
        <begin position="1"/>
        <end position="26"/>
    </location>
</feature>
<dbReference type="PANTHER" id="PTHR11844:SF33">
    <property type="entry name" value="TISSUE INHIBITOR OF METALLOPROTEINASE"/>
    <property type="match status" value="1"/>
</dbReference>
<dbReference type="Gene3D" id="3.90.370.10">
    <property type="entry name" value="Tissue inhibitor of metalloproteinase-1. Chain B, domain 1"/>
    <property type="match status" value="1"/>
</dbReference>
<evidence type="ECO:0000256" key="9">
    <source>
        <dbReference type="PIRSR" id="PIRSR601820-3"/>
    </source>
</evidence>
<evidence type="ECO:0000256" key="8">
    <source>
        <dbReference type="PIRSR" id="PIRSR601820-1"/>
    </source>
</evidence>
<feature type="disulfide bond" evidence="9">
    <location>
        <begin position="29"/>
        <end position="120"/>
    </location>
</feature>
<keyword evidence="6 9" id="KW-1015">Disulfide bond</keyword>
<feature type="chain" id="PRO_5001648645" evidence="10">
    <location>
        <begin position="27"/>
        <end position="225"/>
    </location>
</feature>
<dbReference type="GO" id="GO:0002020">
    <property type="term" value="F:protease binding"/>
    <property type="evidence" value="ECO:0007669"/>
    <property type="project" value="TreeGrafter"/>
</dbReference>
<protein>
    <submittedName>
        <fullName evidence="12">Metalloproteinase inhibitor 3</fullName>
    </submittedName>
</protein>
<dbReference type="PANTHER" id="PTHR11844">
    <property type="entry name" value="METALLOPROTEASE INHIBITOR"/>
    <property type="match status" value="1"/>
</dbReference>
<dbReference type="GO" id="GO:0046872">
    <property type="term" value="F:metal ion binding"/>
    <property type="evidence" value="ECO:0007669"/>
    <property type="project" value="UniProtKB-KW"/>
</dbReference>